<keyword evidence="1 3" id="KW-0853">WD repeat</keyword>
<sequence>MSKDRPSPGPVTVLRGHKASVSDASFHPNNTLLFTGSSDGELRIWETTQRRVISSSRAHVAPHGILGLRVDGESNLITQGRDGCIKYWDIEQRNPLATVTTGSYHFCKLSSVVKTTGGGPTYVAVAGEDPSGVEIRDVSNGIARVAALPPQKSRGMCMCVEAFEGEAATNVVCGYEDGSMIRWDLRNAGSPMSCAKFHSGPVLSLSIDRGRRGGVSGSADERVAAFGLDSSRFAAREAVEVGVATNSTSIRGDGRIFATGCWDNRVRVYGYGKVRALAVLKYHQGSCNSVCFSRDGRVLCSCSEDATVALWEIYPPKI</sequence>
<accession>S8CBY0</accession>
<proteinExistence type="predicted"/>
<dbReference type="OrthoDB" id="7668193at2759"/>
<dbReference type="SMART" id="SM00320">
    <property type="entry name" value="WD40"/>
    <property type="match status" value="5"/>
</dbReference>
<dbReference type="Proteomes" id="UP000015453">
    <property type="component" value="Unassembled WGS sequence"/>
</dbReference>
<dbReference type="AlphaFoldDB" id="S8CBY0"/>
<feature type="repeat" description="WD" evidence="3">
    <location>
        <begin position="280"/>
        <end position="318"/>
    </location>
</feature>
<dbReference type="PROSITE" id="PS50082">
    <property type="entry name" value="WD_REPEATS_2"/>
    <property type="match status" value="2"/>
</dbReference>
<organism evidence="4 5">
    <name type="scientific">Genlisea aurea</name>
    <dbReference type="NCBI Taxonomy" id="192259"/>
    <lineage>
        <taxon>Eukaryota</taxon>
        <taxon>Viridiplantae</taxon>
        <taxon>Streptophyta</taxon>
        <taxon>Embryophyta</taxon>
        <taxon>Tracheophyta</taxon>
        <taxon>Spermatophyta</taxon>
        <taxon>Magnoliopsida</taxon>
        <taxon>eudicotyledons</taxon>
        <taxon>Gunneridae</taxon>
        <taxon>Pentapetalae</taxon>
        <taxon>asterids</taxon>
        <taxon>lamiids</taxon>
        <taxon>Lamiales</taxon>
        <taxon>Lentibulariaceae</taxon>
        <taxon>Genlisea</taxon>
    </lineage>
</organism>
<dbReference type="InterPro" id="IPR020472">
    <property type="entry name" value="WD40_PAC1"/>
</dbReference>
<dbReference type="InterPro" id="IPR036322">
    <property type="entry name" value="WD40_repeat_dom_sf"/>
</dbReference>
<dbReference type="PROSITE" id="PS00678">
    <property type="entry name" value="WD_REPEATS_1"/>
    <property type="match status" value="1"/>
</dbReference>
<name>S8CBY0_9LAMI</name>
<dbReference type="SUPFAM" id="SSF50978">
    <property type="entry name" value="WD40 repeat-like"/>
    <property type="match status" value="1"/>
</dbReference>
<evidence type="ECO:0000313" key="5">
    <source>
        <dbReference type="Proteomes" id="UP000015453"/>
    </source>
</evidence>
<protein>
    <submittedName>
        <fullName evidence="4">Uncharacterized protein</fullName>
    </submittedName>
</protein>
<keyword evidence="2" id="KW-0677">Repeat</keyword>
<dbReference type="InterPro" id="IPR019775">
    <property type="entry name" value="WD40_repeat_CS"/>
</dbReference>
<dbReference type="PANTHER" id="PTHR19854:SF1">
    <property type="entry name" value="GUANINE NUCLEOTIDE-BINDING PROTEIN SUBUNIT BETA-LIKE PROTEIN 1"/>
    <property type="match status" value="1"/>
</dbReference>
<evidence type="ECO:0000256" key="2">
    <source>
        <dbReference type="ARBA" id="ARBA00022737"/>
    </source>
</evidence>
<evidence type="ECO:0000256" key="1">
    <source>
        <dbReference type="ARBA" id="ARBA00022574"/>
    </source>
</evidence>
<gene>
    <name evidence="4" type="ORF">M569_10416</name>
</gene>
<keyword evidence="5" id="KW-1185">Reference proteome</keyword>
<comment type="caution">
    <text evidence="4">The sequence shown here is derived from an EMBL/GenBank/DDBJ whole genome shotgun (WGS) entry which is preliminary data.</text>
</comment>
<evidence type="ECO:0000256" key="3">
    <source>
        <dbReference type="PROSITE-ProRule" id="PRU00221"/>
    </source>
</evidence>
<dbReference type="PROSITE" id="PS50294">
    <property type="entry name" value="WD_REPEATS_REGION"/>
    <property type="match status" value="2"/>
</dbReference>
<dbReference type="EMBL" id="AUSU01004872">
    <property type="protein sequence ID" value="EPS64365.1"/>
    <property type="molecule type" value="Genomic_DNA"/>
</dbReference>
<dbReference type="Pfam" id="PF00400">
    <property type="entry name" value="WD40"/>
    <property type="match status" value="3"/>
</dbReference>
<reference evidence="4 5" key="1">
    <citation type="journal article" date="2013" name="BMC Genomics">
        <title>The miniature genome of a carnivorous plant Genlisea aurea contains a low number of genes and short non-coding sequences.</title>
        <authorList>
            <person name="Leushkin E.V."/>
            <person name="Sutormin R.A."/>
            <person name="Nabieva E.R."/>
            <person name="Penin A.A."/>
            <person name="Kondrashov A.S."/>
            <person name="Logacheva M.D."/>
        </authorList>
    </citation>
    <scope>NUCLEOTIDE SEQUENCE [LARGE SCALE GENOMIC DNA]</scope>
</reference>
<evidence type="ECO:0000313" key="4">
    <source>
        <dbReference type="EMBL" id="EPS64365.1"/>
    </source>
</evidence>
<dbReference type="InterPro" id="IPR001680">
    <property type="entry name" value="WD40_rpt"/>
</dbReference>
<dbReference type="Gene3D" id="2.130.10.10">
    <property type="entry name" value="YVTN repeat-like/Quinoprotein amine dehydrogenase"/>
    <property type="match status" value="2"/>
</dbReference>
<feature type="repeat" description="WD" evidence="3">
    <location>
        <begin position="14"/>
        <end position="55"/>
    </location>
</feature>
<dbReference type="PRINTS" id="PR00320">
    <property type="entry name" value="GPROTEINBRPT"/>
</dbReference>
<dbReference type="PANTHER" id="PTHR19854">
    <property type="entry name" value="TRANSDUCIN BETA-LIKE 3"/>
    <property type="match status" value="1"/>
</dbReference>
<dbReference type="InterPro" id="IPR015943">
    <property type="entry name" value="WD40/YVTN_repeat-like_dom_sf"/>
</dbReference>